<reference evidence="1 2" key="1">
    <citation type="submission" date="2022-09" db="EMBL/GenBank/DDBJ databases">
        <title>Chelativorans salina sp. nov., a novel slightly halophilic bacterium isolated from a saline lake sediment enrichment.</title>
        <authorList>
            <person name="Gao L."/>
            <person name="Fang B.-Z."/>
            <person name="Li W.-J."/>
        </authorList>
    </citation>
    <scope>NUCLEOTIDE SEQUENCE [LARGE SCALE GENOMIC DNA]</scope>
    <source>
        <strain evidence="1 2">EGI FJ00035</strain>
    </source>
</reference>
<evidence type="ECO:0000313" key="1">
    <source>
        <dbReference type="EMBL" id="MCT7375384.1"/>
    </source>
</evidence>
<dbReference type="Proteomes" id="UP001320831">
    <property type="component" value="Unassembled WGS sequence"/>
</dbReference>
<organism evidence="1 2">
    <name type="scientific">Chelativorans salis</name>
    <dbReference type="NCBI Taxonomy" id="2978478"/>
    <lineage>
        <taxon>Bacteria</taxon>
        <taxon>Pseudomonadati</taxon>
        <taxon>Pseudomonadota</taxon>
        <taxon>Alphaproteobacteria</taxon>
        <taxon>Hyphomicrobiales</taxon>
        <taxon>Phyllobacteriaceae</taxon>
        <taxon>Chelativorans</taxon>
    </lineage>
</organism>
<comment type="caution">
    <text evidence="1">The sequence shown here is derived from an EMBL/GenBank/DDBJ whole genome shotgun (WGS) entry which is preliminary data.</text>
</comment>
<name>A0ABT2LLX4_9HYPH</name>
<evidence type="ECO:0000313" key="2">
    <source>
        <dbReference type="Proteomes" id="UP001320831"/>
    </source>
</evidence>
<dbReference type="EMBL" id="JAOCZP010000002">
    <property type="protein sequence ID" value="MCT7375384.1"/>
    <property type="molecule type" value="Genomic_DNA"/>
</dbReference>
<dbReference type="RefSeq" id="WP_260902269.1">
    <property type="nucleotide sequence ID" value="NZ_JAOCZP010000002.1"/>
</dbReference>
<proteinExistence type="predicted"/>
<protein>
    <recommendedName>
        <fullName evidence="3">Pyridoxamine 5'-phosphate oxidase putative domain-containing protein</fullName>
    </recommendedName>
</protein>
<evidence type="ECO:0008006" key="3">
    <source>
        <dbReference type="Google" id="ProtNLM"/>
    </source>
</evidence>
<keyword evidence="2" id="KW-1185">Reference proteome</keyword>
<sequence length="137" mass="14140">MAAGIAYGLLFTTVAPSLETIWLTSRITAAVEAGKPCSDSRLASAGYHEPSLVFLAGTEMLLTDVEGAADHLLSDPVCALALVPAPDAARLAEFASAGGKAVVPVARIEGVNYSKGKKLSLRLFRVEDGSGVRKTPG</sequence>
<gene>
    <name evidence="1" type="ORF">N5A92_10100</name>
</gene>
<accession>A0ABT2LLX4</accession>